<dbReference type="Proteomes" id="UP000887458">
    <property type="component" value="Unassembled WGS sequence"/>
</dbReference>
<reference evidence="3 4" key="2">
    <citation type="journal article" date="2022" name="Mol. Biol. Evol.">
        <title>Comparative Genomics Reveals Insights into the Divergent Evolution of Astigmatic Mites and Household Pest Adaptations.</title>
        <authorList>
            <person name="Xiong Q."/>
            <person name="Wan A.T."/>
            <person name="Liu X."/>
            <person name="Fung C.S."/>
            <person name="Xiao X."/>
            <person name="Malainual N."/>
            <person name="Hou J."/>
            <person name="Wang L."/>
            <person name="Wang M."/>
            <person name="Yang K.Y."/>
            <person name="Cui Y."/>
            <person name="Leung E.L."/>
            <person name="Nong W."/>
            <person name="Shin S.K."/>
            <person name="Au S.W."/>
            <person name="Jeong K.Y."/>
            <person name="Chew F.T."/>
            <person name="Hui J.H."/>
            <person name="Leung T.F."/>
            <person name="Tungtrongchitr A."/>
            <person name="Zhong N."/>
            <person name="Liu Z."/>
            <person name="Tsui S.K."/>
        </authorList>
    </citation>
    <scope>NUCLEOTIDE SEQUENCE [LARGE SCALE GENOMIC DNA]</scope>
    <source>
        <strain evidence="3">Derp</strain>
    </source>
</reference>
<proteinExistence type="predicted"/>
<keyword evidence="4" id="KW-1185">Reference proteome</keyword>
<feature type="transmembrane region" description="Helical" evidence="2">
    <location>
        <begin position="6"/>
        <end position="27"/>
    </location>
</feature>
<gene>
    <name evidence="3" type="ORF">DERP_011292</name>
</gene>
<evidence type="ECO:0000256" key="2">
    <source>
        <dbReference type="SAM" id="Phobius"/>
    </source>
</evidence>
<keyword evidence="2" id="KW-0812">Transmembrane</keyword>
<reference evidence="3 4" key="1">
    <citation type="journal article" date="2018" name="J. Allergy Clin. Immunol.">
        <title>High-quality assembly of Dermatophagoides pteronyssinus genome and transcriptome reveals a wide range of novel allergens.</title>
        <authorList>
            <person name="Liu X.Y."/>
            <person name="Yang K.Y."/>
            <person name="Wang M.Q."/>
            <person name="Kwok J.S."/>
            <person name="Zeng X."/>
            <person name="Yang Z."/>
            <person name="Xiao X.J."/>
            <person name="Lau C.P."/>
            <person name="Li Y."/>
            <person name="Huang Z.M."/>
            <person name="Ba J.G."/>
            <person name="Yim A.K."/>
            <person name="Ouyang C.Y."/>
            <person name="Ngai S.M."/>
            <person name="Chan T.F."/>
            <person name="Leung E.L."/>
            <person name="Liu L."/>
            <person name="Liu Z.G."/>
            <person name="Tsui S.K."/>
        </authorList>
    </citation>
    <scope>NUCLEOTIDE SEQUENCE [LARGE SCALE GENOMIC DNA]</scope>
    <source>
        <strain evidence="3">Derp</strain>
    </source>
</reference>
<comment type="caution">
    <text evidence="3">The sequence shown here is derived from an EMBL/GenBank/DDBJ whole genome shotgun (WGS) entry which is preliminary data.</text>
</comment>
<dbReference type="EMBL" id="NJHN03000063">
    <property type="protein sequence ID" value="KAH9418430.1"/>
    <property type="molecule type" value="Genomic_DNA"/>
</dbReference>
<protein>
    <submittedName>
        <fullName evidence="3">Uncharacterized protein</fullName>
    </submittedName>
</protein>
<evidence type="ECO:0000313" key="4">
    <source>
        <dbReference type="Proteomes" id="UP000887458"/>
    </source>
</evidence>
<feature type="transmembrane region" description="Helical" evidence="2">
    <location>
        <begin position="106"/>
        <end position="125"/>
    </location>
</feature>
<feature type="compositionally biased region" description="Basic and acidic residues" evidence="1">
    <location>
        <begin position="349"/>
        <end position="359"/>
    </location>
</feature>
<sequence>MISNNYLSFLFVILITYFSLIIPISIASNIKRFSSQSSTPGKYIMVTNGQQQLPFQTQQQAPELIPVTQTSIDSNERAASFMVDPLIIIALIALPTIGMLGLSSLIMPLIPIGIYVVQQFFPTGAGRRRRRRRSLSTTKKDDYNPHHHLFNDEFLLIKMNQHCKSLITCLMFFLIISQCFSYTSASILLRRRLQQQQPQPQQYYQQQQLYQNSNLPVKRMGDFTSMIDKKEGQSLFSTITSFVTDPALLVTILHSLEVAYWTLPFGMVVKPIINLFRIPNRRMDLDVSQSSPQSIYINRETLLDAINRARQTKLPNPIPPPAVIVFDIGNKPLRPPLNGSKPPLKKNRNAKEFEKCTHDKKQRKTANVTTAITKLISSEKNFECFFSVAIL</sequence>
<feature type="transmembrane region" description="Helical" evidence="2">
    <location>
        <begin position="166"/>
        <end position="189"/>
    </location>
</feature>
<organism evidence="3 4">
    <name type="scientific">Dermatophagoides pteronyssinus</name>
    <name type="common">European house dust mite</name>
    <dbReference type="NCBI Taxonomy" id="6956"/>
    <lineage>
        <taxon>Eukaryota</taxon>
        <taxon>Metazoa</taxon>
        <taxon>Ecdysozoa</taxon>
        <taxon>Arthropoda</taxon>
        <taxon>Chelicerata</taxon>
        <taxon>Arachnida</taxon>
        <taxon>Acari</taxon>
        <taxon>Acariformes</taxon>
        <taxon>Sarcoptiformes</taxon>
        <taxon>Astigmata</taxon>
        <taxon>Psoroptidia</taxon>
        <taxon>Analgoidea</taxon>
        <taxon>Pyroglyphidae</taxon>
        <taxon>Dermatophagoidinae</taxon>
        <taxon>Dermatophagoides</taxon>
    </lineage>
</organism>
<feature type="region of interest" description="Disordered" evidence="1">
    <location>
        <begin position="336"/>
        <end position="361"/>
    </location>
</feature>
<keyword evidence="2" id="KW-1133">Transmembrane helix</keyword>
<accession>A0ABQ8J7B1</accession>
<evidence type="ECO:0000313" key="3">
    <source>
        <dbReference type="EMBL" id="KAH9418430.1"/>
    </source>
</evidence>
<name>A0ABQ8J7B1_DERPT</name>
<keyword evidence="2" id="KW-0472">Membrane</keyword>
<evidence type="ECO:0000256" key="1">
    <source>
        <dbReference type="SAM" id="MobiDB-lite"/>
    </source>
</evidence>